<dbReference type="AlphaFoldDB" id="A0AAD7IB06"/>
<protein>
    <recommendedName>
        <fullName evidence="4">F-box domain-containing protein</fullName>
    </recommendedName>
</protein>
<dbReference type="Gene3D" id="3.80.10.10">
    <property type="entry name" value="Ribonuclease Inhibitor"/>
    <property type="match status" value="1"/>
</dbReference>
<evidence type="ECO:0000313" key="3">
    <source>
        <dbReference type="Proteomes" id="UP001215280"/>
    </source>
</evidence>
<sequence>MNENLSYDLLCLILGLLEEDDSTLSHCSLVNREFYRAASRILYHRVVFSPALVLTRAQRDALLDRPRADAQLSSAILSHNAPYVQILHIGGYLSPPPSNDLRDTLLSAIKAFQNLHTLEILPEAYPEDLFAALLVEAQSRMSLVTLRVNSSCTDDARAPILAGIGGLHALALKSPGRAVLQLLPDWLGRLPSLKELHLTNNCGSITPGILRSFIPLLTNITAFSFGLSYSITDADLFDFLAQLPCLESAQLQYYLQFKTLEGGAPLKRLRSVTVLHSSTDDEDDVDRLCAWVGRAISGSPIERIRLCCDEFDESDLAPRGFDALLEHLADVSFETIKALDLGGWLVSEPAVSTLCKACAGLEELSAALDPPGFDSFVGVLPMMKRLHTATLKVYNAHSFCVSAEEASRIMQSSVALRRLTINDLRAEASWVSYGDSVQFVVRDSMVQAQRAEERHTSSESDDMLAMDAILEEEEEED</sequence>
<dbReference type="EMBL" id="JARJLG010000140">
    <property type="protein sequence ID" value="KAJ7737872.1"/>
    <property type="molecule type" value="Genomic_DNA"/>
</dbReference>
<dbReference type="InterPro" id="IPR032675">
    <property type="entry name" value="LRR_dom_sf"/>
</dbReference>
<feature type="compositionally biased region" description="Acidic residues" evidence="1">
    <location>
        <begin position="459"/>
        <end position="477"/>
    </location>
</feature>
<reference evidence="2" key="1">
    <citation type="submission" date="2023-03" db="EMBL/GenBank/DDBJ databases">
        <title>Massive genome expansion in bonnet fungi (Mycena s.s.) driven by repeated elements and novel gene families across ecological guilds.</title>
        <authorList>
            <consortium name="Lawrence Berkeley National Laboratory"/>
            <person name="Harder C.B."/>
            <person name="Miyauchi S."/>
            <person name="Viragh M."/>
            <person name="Kuo A."/>
            <person name="Thoen E."/>
            <person name="Andreopoulos B."/>
            <person name="Lu D."/>
            <person name="Skrede I."/>
            <person name="Drula E."/>
            <person name="Henrissat B."/>
            <person name="Morin E."/>
            <person name="Kohler A."/>
            <person name="Barry K."/>
            <person name="LaButti K."/>
            <person name="Morin E."/>
            <person name="Salamov A."/>
            <person name="Lipzen A."/>
            <person name="Mereny Z."/>
            <person name="Hegedus B."/>
            <person name="Baldrian P."/>
            <person name="Stursova M."/>
            <person name="Weitz H."/>
            <person name="Taylor A."/>
            <person name="Grigoriev I.V."/>
            <person name="Nagy L.G."/>
            <person name="Martin F."/>
            <person name="Kauserud H."/>
        </authorList>
    </citation>
    <scope>NUCLEOTIDE SEQUENCE</scope>
    <source>
        <strain evidence="2">CBHHK188m</strain>
    </source>
</reference>
<proteinExistence type="predicted"/>
<organism evidence="2 3">
    <name type="scientific">Mycena maculata</name>
    <dbReference type="NCBI Taxonomy" id="230809"/>
    <lineage>
        <taxon>Eukaryota</taxon>
        <taxon>Fungi</taxon>
        <taxon>Dikarya</taxon>
        <taxon>Basidiomycota</taxon>
        <taxon>Agaricomycotina</taxon>
        <taxon>Agaricomycetes</taxon>
        <taxon>Agaricomycetidae</taxon>
        <taxon>Agaricales</taxon>
        <taxon>Marasmiineae</taxon>
        <taxon>Mycenaceae</taxon>
        <taxon>Mycena</taxon>
    </lineage>
</organism>
<evidence type="ECO:0008006" key="4">
    <source>
        <dbReference type="Google" id="ProtNLM"/>
    </source>
</evidence>
<comment type="caution">
    <text evidence="2">The sequence shown here is derived from an EMBL/GenBank/DDBJ whole genome shotgun (WGS) entry which is preliminary data.</text>
</comment>
<evidence type="ECO:0000313" key="2">
    <source>
        <dbReference type="EMBL" id="KAJ7737872.1"/>
    </source>
</evidence>
<feature type="region of interest" description="Disordered" evidence="1">
    <location>
        <begin position="450"/>
        <end position="477"/>
    </location>
</feature>
<dbReference type="SUPFAM" id="SSF52047">
    <property type="entry name" value="RNI-like"/>
    <property type="match status" value="1"/>
</dbReference>
<name>A0AAD7IB06_9AGAR</name>
<accession>A0AAD7IB06</accession>
<keyword evidence="3" id="KW-1185">Reference proteome</keyword>
<gene>
    <name evidence="2" type="ORF">DFH07DRAFT_841556</name>
</gene>
<dbReference type="Proteomes" id="UP001215280">
    <property type="component" value="Unassembled WGS sequence"/>
</dbReference>
<evidence type="ECO:0000256" key="1">
    <source>
        <dbReference type="SAM" id="MobiDB-lite"/>
    </source>
</evidence>